<evidence type="ECO:0000259" key="2">
    <source>
        <dbReference type="Pfam" id="PF13592"/>
    </source>
</evidence>
<feature type="domain" description="Tc1-like transposase DDE" evidence="1">
    <location>
        <begin position="181"/>
        <end position="324"/>
    </location>
</feature>
<dbReference type="InterPro" id="IPR012337">
    <property type="entry name" value="RNaseH-like_sf"/>
</dbReference>
<evidence type="ECO:0000259" key="1">
    <source>
        <dbReference type="Pfam" id="PF13358"/>
    </source>
</evidence>
<keyword evidence="4" id="KW-1185">Reference proteome</keyword>
<dbReference type="Pfam" id="PF13592">
    <property type="entry name" value="HTH_33"/>
    <property type="match status" value="1"/>
</dbReference>
<reference evidence="3 4" key="1">
    <citation type="submission" date="2020-04" db="EMBL/GenBank/DDBJ databases">
        <title>Enterovirga sp. isolate from soil.</title>
        <authorList>
            <person name="Chea S."/>
            <person name="Kim D.-U."/>
        </authorList>
    </citation>
    <scope>NUCLEOTIDE SEQUENCE [LARGE SCALE GENOMIC DNA]</scope>
    <source>
        <strain evidence="3 4">DB1703</strain>
    </source>
</reference>
<dbReference type="InterPro" id="IPR047655">
    <property type="entry name" value="Transpos_IS630-like"/>
</dbReference>
<dbReference type="Proteomes" id="UP000564885">
    <property type="component" value="Unassembled WGS sequence"/>
</dbReference>
<sequence>MSREAILVGGMIRGGFLDADIRADLIALVRDGKAETRLTRRANALLLLDDGMSCEAIAKVLYLDDDTIRYWYKLYGEKGLSWLTDFGYKGRACELTAAQQEALQDWVAQTLPRTTATVGEWIEKSYGVSYTRSALVKLLARLEMEYRKPQVLPRKLDPAKQQAFIEAYDNLLNTLGDDEAVLFADAVHPTHEVRPAGCWAPRDAKVALEQTSGRQRLNIHGAIDLETGATRMIEATTVDALSTIALLMAIALMYPTKRLIHVFLDNARYHHAVLVQQWLARPGCRIKLHYIPSYCPHLDPIERLWGLMHRHVTHNRSHATYNDFCRSVLHFLREEVPKNWAVFCDSVTDNFRVIDPADFRVLRA</sequence>
<dbReference type="GO" id="GO:0003676">
    <property type="term" value="F:nucleic acid binding"/>
    <property type="evidence" value="ECO:0007669"/>
    <property type="project" value="InterPro"/>
</dbReference>
<evidence type="ECO:0000313" key="3">
    <source>
        <dbReference type="EMBL" id="NNM73735.1"/>
    </source>
</evidence>
<organism evidence="3 4">
    <name type="scientific">Enterovirga aerilata</name>
    <dbReference type="NCBI Taxonomy" id="2730920"/>
    <lineage>
        <taxon>Bacteria</taxon>
        <taxon>Pseudomonadati</taxon>
        <taxon>Pseudomonadota</taxon>
        <taxon>Alphaproteobacteria</taxon>
        <taxon>Hyphomicrobiales</taxon>
        <taxon>Methylobacteriaceae</taxon>
        <taxon>Enterovirga</taxon>
    </lineage>
</organism>
<dbReference type="RefSeq" id="WP_171219230.1">
    <property type="nucleotide sequence ID" value="NZ_JABEPP010000004.1"/>
</dbReference>
<dbReference type="InterPro" id="IPR038717">
    <property type="entry name" value="Tc1-like_DDE_dom"/>
</dbReference>
<dbReference type="InterPro" id="IPR025959">
    <property type="entry name" value="Winged_HTH_dom"/>
</dbReference>
<dbReference type="SUPFAM" id="SSF53098">
    <property type="entry name" value="Ribonuclease H-like"/>
    <property type="match status" value="1"/>
</dbReference>
<gene>
    <name evidence="3" type="ORF">HJG44_15215</name>
</gene>
<dbReference type="Pfam" id="PF13551">
    <property type="entry name" value="HTH_29"/>
    <property type="match status" value="1"/>
</dbReference>
<comment type="caution">
    <text evidence="3">The sequence shown here is derived from an EMBL/GenBank/DDBJ whole genome shotgun (WGS) entry which is preliminary data.</text>
</comment>
<dbReference type="NCBIfam" id="NF033545">
    <property type="entry name" value="transpos_IS630"/>
    <property type="match status" value="1"/>
</dbReference>
<protein>
    <submittedName>
        <fullName evidence="3">IS630 family transposase</fullName>
    </submittedName>
</protein>
<feature type="domain" description="Winged helix-turn helix" evidence="2">
    <location>
        <begin position="114"/>
        <end position="168"/>
    </location>
</feature>
<dbReference type="EMBL" id="JABEPP010000004">
    <property type="protein sequence ID" value="NNM73735.1"/>
    <property type="molecule type" value="Genomic_DNA"/>
</dbReference>
<accession>A0A849IBV7</accession>
<name>A0A849IBV7_9HYPH</name>
<dbReference type="Gene3D" id="3.30.420.10">
    <property type="entry name" value="Ribonuclease H-like superfamily/Ribonuclease H"/>
    <property type="match status" value="1"/>
</dbReference>
<proteinExistence type="predicted"/>
<dbReference type="Pfam" id="PF13358">
    <property type="entry name" value="DDE_3"/>
    <property type="match status" value="1"/>
</dbReference>
<dbReference type="SUPFAM" id="SSF46689">
    <property type="entry name" value="Homeodomain-like"/>
    <property type="match status" value="1"/>
</dbReference>
<dbReference type="InterPro" id="IPR009057">
    <property type="entry name" value="Homeodomain-like_sf"/>
</dbReference>
<dbReference type="AlphaFoldDB" id="A0A849IBV7"/>
<evidence type="ECO:0000313" key="4">
    <source>
        <dbReference type="Proteomes" id="UP000564885"/>
    </source>
</evidence>
<dbReference type="InterPro" id="IPR036397">
    <property type="entry name" value="RNaseH_sf"/>
</dbReference>